<accession>A0A9K3LDK4</accession>
<proteinExistence type="predicted"/>
<sequence>MGQERQILYKNALLCLRVSAELFCPPPIKHLRPPIVAFPAVIMLKVQVPPYSEHGYGAMLCHCVHMSTRKVHSTRQATGAPEDSSAYQLDLAFGGADCPPTLISG</sequence>
<dbReference type="EMBL" id="JAGRRH010000014">
    <property type="protein sequence ID" value="KAG7358771.1"/>
    <property type="molecule type" value="Genomic_DNA"/>
</dbReference>
<protein>
    <submittedName>
        <fullName evidence="1">Uncharacterized protein</fullName>
    </submittedName>
</protein>
<reference evidence="1" key="2">
    <citation type="submission" date="2021-04" db="EMBL/GenBank/DDBJ databases">
        <authorList>
            <person name="Podell S."/>
        </authorList>
    </citation>
    <scope>NUCLEOTIDE SEQUENCE</scope>
    <source>
        <strain evidence="1">Hildebrandi</strain>
    </source>
</reference>
<dbReference type="Proteomes" id="UP000693970">
    <property type="component" value="Unassembled WGS sequence"/>
</dbReference>
<comment type="caution">
    <text evidence="1">The sequence shown here is derived from an EMBL/GenBank/DDBJ whole genome shotgun (WGS) entry which is preliminary data.</text>
</comment>
<evidence type="ECO:0000313" key="1">
    <source>
        <dbReference type="EMBL" id="KAG7358771.1"/>
    </source>
</evidence>
<evidence type="ECO:0000313" key="2">
    <source>
        <dbReference type="Proteomes" id="UP000693970"/>
    </source>
</evidence>
<name>A0A9K3LDK4_9STRA</name>
<organism evidence="1 2">
    <name type="scientific">Nitzschia inconspicua</name>
    <dbReference type="NCBI Taxonomy" id="303405"/>
    <lineage>
        <taxon>Eukaryota</taxon>
        <taxon>Sar</taxon>
        <taxon>Stramenopiles</taxon>
        <taxon>Ochrophyta</taxon>
        <taxon>Bacillariophyta</taxon>
        <taxon>Bacillariophyceae</taxon>
        <taxon>Bacillariophycidae</taxon>
        <taxon>Bacillariales</taxon>
        <taxon>Bacillariaceae</taxon>
        <taxon>Nitzschia</taxon>
    </lineage>
</organism>
<dbReference type="AlphaFoldDB" id="A0A9K3LDK4"/>
<keyword evidence="2" id="KW-1185">Reference proteome</keyword>
<gene>
    <name evidence="1" type="ORF">IV203_015360</name>
</gene>
<reference evidence="1" key="1">
    <citation type="journal article" date="2021" name="Sci. Rep.">
        <title>Diploid genomic architecture of Nitzschia inconspicua, an elite biomass production diatom.</title>
        <authorList>
            <person name="Oliver A."/>
            <person name="Podell S."/>
            <person name="Pinowska A."/>
            <person name="Traller J.C."/>
            <person name="Smith S.R."/>
            <person name="McClure R."/>
            <person name="Beliaev A."/>
            <person name="Bohutskyi P."/>
            <person name="Hill E.A."/>
            <person name="Rabines A."/>
            <person name="Zheng H."/>
            <person name="Allen L.Z."/>
            <person name="Kuo A."/>
            <person name="Grigoriev I.V."/>
            <person name="Allen A.E."/>
            <person name="Hazlebeck D."/>
            <person name="Allen E.E."/>
        </authorList>
    </citation>
    <scope>NUCLEOTIDE SEQUENCE</scope>
    <source>
        <strain evidence="1">Hildebrandi</strain>
    </source>
</reference>